<dbReference type="EMBL" id="KI630480">
    <property type="protein sequence ID" value="EYU38465.1"/>
    <property type="molecule type" value="Genomic_DNA"/>
</dbReference>
<evidence type="ECO:0000256" key="1">
    <source>
        <dbReference type="SAM" id="MobiDB-lite"/>
    </source>
</evidence>
<dbReference type="PANTHER" id="PTHR34355:SF7">
    <property type="entry name" value="JOSEPHIN PROTEIN-LIKE PROTEIN"/>
    <property type="match status" value="1"/>
</dbReference>
<sequence>RKEGFGKQNSTGKKLDDQYGQRKGCTRSCDFRLPKRYELVSPMKYLKHAVEKVAAVVARMVATKSSSHRNHIKERAKPSVAPVLDSQRAEAIDDCIDFIKSSSSLSISNSNSISHN</sequence>
<accession>A0A022RHV5</accession>
<feature type="region of interest" description="Disordered" evidence="1">
    <location>
        <begin position="1"/>
        <end position="24"/>
    </location>
</feature>
<protein>
    <recommendedName>
        <fullName evidence="4">Josephin-like protein</fullName>
    </recommendedName>
</protein>
<organism evidence="2 3">
    <name type="scientific">Erythranthe guttata</name>
    <name type="common">Yellow monkey flower</name>
    <name type="synonym">Mimulus guttatus</name>
    <dbReference type="NCBI Taxonomy" id="4155"/>
    <lineage>
        <taxon>Eukaryota</taxon>
        <taxon>Viridiplantae</taxon>
        <taxon>Streptophyta</taxon>
        <taxon>Embryophyta</taxon>
        <taxon>Tracheophyta</taxon>
        <taxon>Spermatophyta</taxon>
        <taxon>Magnoliopsida</taxon>
        <taxon>eudicotyledons</taxon>
        <taxon>Gunneridae</taxon>
        <taxon>Pentapetalae</taxon>
        <taxon>asterids</taxon>
        <taxon>lamiids</taxon>
        <taxon>Lamiales</taxon>
        <taxon>Phrymaceae</taxon>
        <taxon>Erythranthe</taxon>
    </lineage>
</organism>
<proteinExistence type="predicted"/>
<evidence type="ECO:0008006" key="4">
    <source>
        <dbReference type="Google" id="ProtNLM"/>
    </source>
</evidence>
<name>A0A022RHV5_ERYGU</name>
<dbReference type="Proteomes" id="UP000030748">
    <property type="component" value="Unassembled WGS sequence"/>
</dbReference>
<dbReference type="eggNOG" id="ENOG502SEDU">
    <property type="taxonomic scope" value="Eukaryota"/>
</dbReference>
<evidence type="ECO:0000313" key="2">
    <source>
        <dbReference type="EMBL" id="EYU38465.1"/>
    </source>
</evidence>
<dbReference type="STRING" id="4155.A0A022RHV5"/>
<gene>
    <name evidence="2" type="ORF">MIMGU_mgv1a025803mg</name>
</gene>
<reference evidence="2 3" key="1">
    <citation type="journal article" date="2013" name="Proc. Natl. Acad. Sci. U.S.A.">
        <title>Fine-scale variation in meiotic recombination in Mimulus inferred from population shotgun sequencing.</title>
        <authorList>
            <person name="Hellsten U."/>
            <person name="Wright K.M."/>
            <person name="Jenkins J."/>
            <person name="Shu S."/>
            <person name="Yuan Y."/>
            <person name="Wessler S.R."/>
            <person name="Schmutz J."/>
            <person name="Willis J.H."/>
            <person name="Rokhsar D.S."/>
        </authorList>
    </citation>
    <scope>NUCLEOTIDE SEQUENCE [LARGE SCALE GENOMIC DNA]</scope>
    <source>
        <strain evidence="3">cv. DUN x IM62</strain>
    </source>
</reference>
<keyword evidence="3" id="KW-1185">Reference proteome</keyword>
<dbReference type="PANTHER" id="PTHR34355">
    <property type="entry name" value="JOSEPHIN-LIKE PROTEIN"/>
    <property type="match status" value="1"/>
</dbReference>
<feature type="non-terminal residue" evidence="2">
    <location>
        <position position="1"/>
    </location>
</feature>
<dbReference type="AlphaFoldDB" id="A0A022RHV5"/>
<evidence type="ECO:0000313" key="3">
    <source>
        <dbReference type="Proteomes" id="UP000030748"/>
    </source>
</evidence>